<dbReference type="EMBL" id="BGPR01001127">
    <property type="protein sequence ID" value="GBM46204.1"/>
    <property type="molecule type" value="Genomic_DNA"/>
</dbReference>
<feature type="region of interest" description="Disordered" evidence="1">
    <location>
        <begin position="55"/>
        <end position="80"/>
    </location>
</feature>
<protein>
    <submittedName>
        <fullName evidence="2">Uncharacterized protein</fullName>
    </submittedName>
</protein>
<evidence type="ECO:0000313" key="3">
    <source>
        <dbReference type="Proteomes" id="UP000499080"/>
    </source>
</evidence>
<evidence type="ECO:0000313" key="2">
    <source>
        <dbReference type="EMBL" id="GBM46204.1"/>
    </source>
</evidence>
<accession>A0A4Y2G2V2</accession>
<feature type="compositionally biased region" description="Polar residues" evidence="1">
    <location>
        <begin position="56"/>
        <end position="80"/>
    </location>
</feature>
<comment type="caution">
    <text evidence="2">The sequence shown here is derived from an EMBL/GenBank/DDBJ whole genome shotgun (WGS) entry which is preliminary data.</text>
</comment>
<dbReference type="Proteomes" id="UP000499080">
    <property type="component" value="Unassembled WGS sequence"/>
</dbReference>
<proteinExistence type="predicted"/>
<dbReference type="AlphaFoldDB" id="A0A4Y2G2V2"/>
<sequence length="102" mass="11814">MWSATGFQVRNQIPLNNCHVWGLLHVKSSIVAKRPPAGVVPTTHVHRLTHRVLSPQGWTEKSQTQRKIQFRNNTPSNLESIKNHIKYQQRKAMQQNPNEKTK</sequence>
<reference evidence="2 3" key="1">
    <citation type="journal article" date="2019" name="Sci. Rep.">
        <title>Orb-weaving spider Araneus ventricosus genome elucidates the spidroin gene catalogue.</title>
        <authorList>
            <person name="Kono N."/>
            <person name="Nakamura H."/>
            <person name="Ohtoshi R."/>
            <person name="Moran D.A.P."/>
            <person name="Shinohara A."/>
            <person name="Yoshida Y."/>
            <person name="Fujiwara M."/>
            <person name="Mori M."/>
            <person name="Tomita M."/>
            <person name="Arakawa K."/>
        </authorList>
    </citation>
    <scope>NUCLEOTIDE SEQUENCE [LARGE SCALE GENOMIC DNA]</scope>
</reference>
<keyword evidence="3" id="KW-1185">Reference proteome</keyword>
<name>A0A4Y2G2V2_ARAVE</name>
<gene>
    <name evidence="2" type="ORF">AVEN_270214_1</name>
</gene>
<organism evidence="2 3">
    <name type="scientific">Araneus ventricosus</name>
    <name type="common">Orbweaver spider</name>
    <name type="synonym">Epeira ventricosa</name>
    <dbReference type="NCBI Taxonomy" id="182803"/>
    <lineage>
        <taxon>Eukaryota</taxon>
        <taxon>Metazoa</taxon>
        <taxon>Ecdysozoa</taxon>
        <taxon>Arthropoda</taxon>
        <taxon>Chelicerata</taxon>
        <taxon>Arachnida</taxon>
        <taxon>Araneae</taxon>
        <taxon>Araneomorphae</taxon>
        <taxon>Entelegynae</taxon>
        <taxon>Araneoidea</taxon>
        <taxon>Araneidae</taxon>
        <taxon>Araneus</taxon>
    </lineage>
</organism>
<evidence type="ECO:0000256" key="1">
    <source>
        <dbReference type="SAM" id="MobiDB-lite"/>
    </source>
</evidence>